<comment type="caution">
    <text evidence="1">The sequence shown here is derived from an EMBL/GenBank/DDBJ whole genome shotgun (WGS) entry which is preliminary data.</text>
</comment>
<gene>
    <name evidence="1" type="ORF">ACFOY2_30720</name>
</gene>
<dbReference type="RefSeq" id="WP_379531583.1">
    <property type="nucleotide sequence ID" value="NZ_JBHSBI010000017.1"/>
</dbReference>
<dbReference type="InterPro" id="IPR032675">
    <property type="entry name" value="LRR_dom_sf"/>
</dbReference>
<dbReference type="Proteomes" id="UP001595851">
    <property type="component" value="Unassembled WGS sequence"/>
</dbReference>
<organism evidence="1 2">
    <name type="scientific">Nonomuraea purpurea</name>
    <dbReference type="NCBI Taxonomy" id="1849276"/>
    <lineage>
        <taxon>Bacteria</taxon>
        <taxon>Bacillati</taxon>
        <taxon>Actinomycetota</taxon>
        <taxon>Actinomycetes</taxon>
        <taxon>Streptosporangiales</taxon>
        <taxon>Streptosporangiaceae</taxon>
        <taxon>Nonomuraea</taxon>
    </lineage>
</organism>
<evidence type="ECO:0000313" key="1">
    <source>
        <dbReference type="EMBL" id="MFC4011640.1"/>
    </source>
</evidence>
<evidence type="ECO:0000313" key="2">
    <source>
        <dbReference type="Proteomes" id="UP001595851"/>
    </source>
</evidence>
<proteinExistence type="predicted"/>
<dbReference type="InterPro" id="IPR047722">
    <property type="entry name" value="STM4015-like"/>
</dbReference>
<reference evidence="2" key="1">
    <citation type="journal article" date="2019" name="Int. J. Syst. Evol. Microbiol.">
        <title>The Global Catalogue of Microorganisms (GCM) 10K type strain sequencing project: providing services to taxonomists for standard genome sequencing and annotation.</title>
        <authorList>
            <consortium name="The Broad Institute Genomics Platform"/>
            <consortium name="The Broad Institute Genome Sequencing Center for Infectious Disease"/>
            <person name="Wu L."/>
            <person name="Ma J."/>
        </authorList>
    </citation>
    <scope>NUCLEOTIDE SEQUENCE [LARGE SCALE GENOMIC DNA]</scope>
    <source>
        <strain evidence="2">TBRC 1276</strain>
    </source>
</reference>
<keyword evidence="2" id="KW-1185">Reference proteome</keyword>
<name>A0ABV8GF53_9ACTN</name>
<dbReference type="Gene3D" id="3.80.10.10">
    <property type="entry name" value="Ribonuclease Inhibitor"/>
    <property type="match status" value="1"/>
</dbReference>
<dbReference type="EMBL" id="JBHSBI010000017">
    <property type="protein sequence ID" value="MFC4011640.1"/>
    <property type="molecule type" value="Genomic_DNA"/>
</dbReference>
<dbReference type="SUPFAM" id="SSF52047">
    <property type="entry name" value="RNI-like"/>
    <property type="match status" value="1"/>
</dbReference>
<sequence length="316" mass="34440">MTDNDEGFGHYAGLPTTEVHELSDGGWPPDSAAVAWRISAIHWTTMPRPIGEIFDAFFERADTSRVTAIVIGPWTGPNDESSKVVIDRLISEAERLPALRSLYLGSISLDETEISWIQQSDITPLLEAFPKLERLDVCGGAGLALSPVRHESLRTLRVETGGLDGAVTRGVAASDLPALEHLELWLGVEEYGGTTTISDLDPILRGDRLPALRHLGLQDSEGQDDIAAAVAIAPIIARLESLSLSMGVLTDTGAESLLSGQPLTHLRRLDLHHHFLSDAMMRRLTEALPGVEVDLSEQEEPDEYDGETWHYVAVSE</sequence>
<dbReference type="NCBIfam" id="NF038076">
    <property type="entry name" value="fam_STM4015"/>
    <property type="match status" value="1"/>
</dbReference>
<protein>
    <submittedName>
        <fullName evidence="1">STM4015 family protein</fullName>
    </submittedName>
</protein>
<accession>A0ABV8GF53</accession>